<protein>
    <submittedName>
        <fullName evidence="1">Uncharacterized protein</fullName>
    </submittedName>
</protein>
<comment type="caution">
    <text evidence="1">The sequence shown here is derived from an EMBL/GenBank/DDBJ whole genome shotgun (WGS) entry which is preliminary data.</text>
</comment>
<reference evidence="1" key="1">
    <citation type="submission" date="2023-03" db="EMBL/GenBank/DDBJ databases">
        <title>Massive genome expansion in bonnet fungi (Mycena s.s.) driven by repeated elements and novel gene families across ecological guilds.</title>
        <authorList>
            <consortium name="Lawrence Berkeley National Laboratory"/>
            <person name="Harder C.B."/>
            <person name="Miyauchi S."/>
            <person name="Viragh M."/>
            <person name="Kuo A."/>
            <person name="Thoen E."/>
            <person name="Andreopoulos B."/>
            <person name="Lu D."/>
            <person name="Skrede I."/>
            <person name="Drula E."/>
            <person name="Henrissat B."/>
            <person name="Morin E."/>
            <person name="Kohler A."/>
            <person name="Barry K."/>
            <person name="LaButti K."/>
            <person name="Morin E."/>
            <person name="Salamov A."/>
            <person name="Lipzen A."/>
            <person name="Mereny Z."/>
            <person name="Hegedus B."/>
            <person name="Baldrian P."/>
            <person name="Stursova M."/>
            <person name="Weitz H."/>
            <person name="Taylor A."/>
            <person name="Grigoriev I.V."/>
            <person name="Nagy L.G."/>
            <person name="Martin F."/>
            <person name="Kauserud H."/>
        </authorList>
    </citation>
    <scope>NUCLEOTIDE SEQUENCE</scope>
    <source>
        <strain evidence="1">CBHHK067</strain>
    </source>
</reference>
<sequence length="97" mass="10790">MDRGFRFCFGRPRKNLKASYIRRSNTYRYPSAMPRPQSYPAPLARRKISPDVVPSCALSSQLLQAFIFAVRPDVVPFPALAAVPQVAGTCAANAFDR</sequence>
<organism evidence="1 2">
    <name type="scientific">Mycena rosella</name>
    <name type="common">Pink bonnet</name>
    <name type="synonym">Agaricus rosellus</name>
    <dbReference type="NCBI Taxonomy" id="1033263"/>
    <lineage>
        <taxon>Eukaryota</taxon>
        <taxon>Fungi</taxon>
        <taxon>Dikarya</taxon>
        <taxon>Basidiomycota</taxon>
        <taxon>Agaricomycotina</taxon>
        <taxon>Agaricomycetes</taxon>
        <taxon>Agaricomycetidae</taxon>
        <taxon>Agaricales</taxon>
        <taxon>Marasmiineae</taxon>
        <taxon>Mycenaceae</taxon>
        <taxon>Mycena</taxon>
    </lineage>
</organism>
<dbReference type="Proteomes" id="UP001221757">
    <property type="component" value="Unassembled WGS sequence"/>
</dbReference>
<accession>A0AAD7GK06</accession>
<dbReference type="EMBL" id="JARKIE010000025">
    <property type="protein sequence ID" value="KAJ7698625.1"/>
    <property type="molecule type" value="Genomic_DNA"/>
</dbReference>
<dbReference type="AlphaFoldDB" id="A0AAD7GK06"/>
<name>A0AAD7GK06_MYCRO</name>
<evidence type="ECO:0000313" key="1">
    <source>
        <dbReference type="EMBL" id="KAJ7698625.1"/>
    </source>
</evidence>
<keyword evidence="2" id="KW-1185">Reference proteome</keyword>
<gene>
    <name evidence="1" type="ORF">B0H17DRAFT_1050227</name>
</gene>
<evidence type="ECO:0000313" key="2">
    <source>
        <dbReference type="Proteomes" id="UP001221757"/>
    </source>
</evidence>
<proteinExistence type="predicted"/>